<dbReference type="InterPro" id="IPR036047">
    <property type="entry name" value="F-box-like_dom_sf"/>
</dbReference>
<organism evidence="1 2">
    <name type="scientific">Klebsormidium nitens</name>
    <name type="common">Green alga</name>
    <name type="synonym">Ulothrix nitens</name>
    <dbReference type="NCBI Taxonomy" id="105231"/>
    <lineage>
        <taxon>Eukaryota</taxon>
        <taxon>Viridiplantae</taxon>
        <taxon>Streptophyta</taxon>
        <taxon>Klebsormidiophyceae</taxon>
        <taxon>Klebsormidiales</taxon>
        <taxon>Klebsormidiaceae</taxon>
        <taxon>Klebsormidium</taxon>
    </lineage>
</organism>
<dbReference type="OMA" id="PEDPFCM"/>
<dbReference type="STRING" id="105231.A0A1Y1HKM7"/>
<reference evidence="1 2" key="1">
    <citation type="journal article" date="2014" name="Nat. Commun.">
        <title>Klebsormidium flaccidum genome reveals primary factors for plant terrestrial adaptation.</title>
        <authorList>
            <person name="Hori K."/>
            <person name="Maruyama F."/>
            <person name="Fujisawa T."/>
            <person name="Togashi T."/>
            <person name="Yamamoto N."/>
            <person name="Seo M."/>
            <person name="Sato S."/>
            <person name="Yamada T."/>
            <person name="Mori H."/>
            <person name="Tajima N."/>
            <person name="Moriyama T."/>
            <person name="Ikeuchi M."/>
            <person name="Watanabe M."/>
            <person name="Wada H."/>
            <person name="Kobayashi K."/>
            <person name="Saito M."/>
            <person name="Masuda T."/>
            <person name="Sasaki-Sekimoto Y."/>
            <person name="Mashiguchi K."/>
            <person name="Awai K."/>
            <person name="Shimojima M."/>
            <person name="Masuda S."/>
            <person name="Iwai M."/>
            <person name="Nobusawa T."/>
            <person name="Narise T."/>
            <person name="Kondo S."/>
            <person name="Saito H."/>
            <person name="Sato R."/>
            <person name="Murakawa M."/>
            <person name="Ihara Y."/>
            <person name="Oshima-Yamada Y."/>
            <person name="Ohtaka K."/>
            <person name="Satoh M."/>
            <person name="Sonobe K."/>
            <person name="Ishii M."/>
            <person name="Ohtani R."/>
            <person name="Kanamori-Sato M."/>
            <person name="Honoki R."/>
            <person name="Miyazaki D."/>
            <person name="Mochizuki H."/>
            <person name="Umetsu J."/>
            <person name="Higashi K."/>
            <person name="Shibata D."/>
            <person name="Kamiya Y."/>
            <person name="Sato N."/>
            <person name="Nakamura Y."/>
            <person name="Tabata S."/>
            <person name="Ida S."/>
            <person name="Kurokawa K."/>
            <person name="Ohta H."/>
        </authorList>
    </citation>
    <scope>NUCLEOTIDE SEQUENCE [LARGE SCALE GENOMIC DNA]</scope>
    <source>
        <strain evidence="1 2">NIES-2285</strain>
    </source>
</reference>
<evidence type="ECO:0008006" key="3">
    <source>
        <dbReference type="Google" id="ProtNLM"/>
    </source>
</evidence>
<evidence type="ECO:0000313" key="1">
    <source>
        <dbReference type="EMBL" id="GAQ77689.1"/>
    </source>
</evidence>
<dbReference type="SUPFAM" id="SSF81383">
    <property type="entry name" value="F-box domain"/>
    <property type="match status" value="1"/>
</dbReference>
<sequence length="323" mass="35221">MGPLLDSDPPDASMEAALPILLPYLPHRSLLAVQGVCRSWRKTTLEEPSYWKVFNITCFPGRAAHLRDEHLLAWTKRACFTEGVGADVAAAFGKTSREEGSSAENLLTVVDLTGCARLTGEGLLTALRECTNLSKLCLSGCGSVRPSSVVQLVQSLAQRNVDQGRQPQLRSLVIGGLLKEEHDCMLQELLECLTQAARKEPAKRIKGAKGYGQERVDLEELGWHFDHCCPQCRTCSTFEVSACEEGGCPYRGLSSLGKDACDVCRLECPRCERTLCQGCHFDMARCPVCHESKCAACVSACLEGGMMAGDESSDEEDLTVWQA</sequence>
<dbReference type="OrthoDB" id="10044893at2759"/>
<dbReference type="SUPFAM" id="SSF52047">
    <property type="entry name" value="RNI-like"/>
    <property type="match status" value="1"/>
</dbReference>
<evidence type="ECO:0000313" key="2">
    <source>
        <dbReference type="Proteomes" id="UP000054558"/>
    </source>
</evidence>
<dbReference type="EMBL" id="DF236951">
    <property type="protein sequence ID" value="GAQ77689.1"/>
    <property type="molecule type" value="Genomic_DNA"/>
</dbReference>
<protein>
    <recommendedName>
        <fullName evidence="3">F-box domain-containing protein</fullName>
    </recommendedName>
</protein>
<dbReference type="InterPro" id="IPR032675">
    <property type="entry name" value="LRR_dom_sf"/>
</dbReference>
<name>A0A1Y1HKM7_KLENI</name>
<accession>A0A1Y1HKM7</accession>
<dbReference type="AlphaFoldDB" id="A0A1Y1HKM7"/>
<keyword evidence="2" id="KW-1185">Reference proteome</keyword>
<dbReference type="Proteomes" id="UP000054558">
    <property type="component" value="Unassembled WGS sequence"/>
</dbReference>
<dbReference type="Gene3D" id="3.80.10.10">
    <property type="entry name" value="Ribonuclease Inhibitor"/>
    <property type="match status" value="1"/>
</dbReference>
<dbReference type="Gene3D" id="1.20.1280.50">
    <property type="match status" value="1"/>
</dbReference>
<gene>
    <name evidence="1" type="ORF">KFL_000020510</name>
</gene>
<proteinExistence type="predicted"/>